<evidence type="ECO:0008006" key="3">
    <source>
        <dbReference type="Google" id="ProtNLM"/>
    </source>
</evidence>
<keyword evidence="2" id="KW-1185">Reference proteome</keyword>
<dbReference type="OrthoDB" id="1449040at2"/>
<dbReference type="Gene3D" id="3.40.30.10">
    <property type="entry name" value="Glutaredoxin"/>
    <property type="match status" value="1"/>
</dbReference>
<dbReference type="eggNOG" id="ENOG502ZMZD">
    <property type="taxonomic scope" value="Bacteria"/>
</dbReference>
<dbReference type="InterPro" id="IPR013783">
    <property type="entry name" value="Ig-like_fold"/>
</dbReference>
<accession>A0A069D2N6</accession>
<dbReference type="STRING" id="1121097.GCA_000428125_02232"/>
<dbReference type="PANTHER" id="PTHR37833:SF1">
    <property type="entry name" value="SIGNAL PEPTIDE PROTEIN"/>
    <property type="match status" value="1"/>
</dbReference>
<dbReference type="RefSeq" id="WP_024996542.1">
    <property type="nucleotide sequence ID" value="NZ_ATZI01000009.1"/>
</dbReference>
<protein>
    <recommendedName>
        <fullName evidence="3">DUF1573 domain-containing protein</fullName>
    </recommendedName>
</protein>
<dbReference type="AlphaFoldDB" id="A0A069D2N6"/>
<reference evidence="1 2" key="1">
    <citation type="journal article" date="2015" name="Microbes Environ.">
        <title>Distribution and evolution of nitrogen fixation genes in the phylum bacteroidetes.</title>
        <authorList>
            <person name="Inoue J."/>
            <person name="Oshima K."/>
            <person name="Suda W."/>
            <person name="Sakamoto M."/>
            <person name="Iino T."/>
            <person name="Noda S."/>
            <person name="Hongoh Y."/>
            <person name="Hattori M."/>
            <person name="Ohkuma M."/>
        </authorList>
    </citation>
    <scope>NUCLEOTIDE SEQUENCE [LARGE SCALE GENOMIC DNA]</scope>
    <source>
        <strain evidence="1 2">JCM 15093</strain>
    </source>
</reference>
<sequence length="292" mass="33876">MKTFYYSLLIFLLCACKETEKDKIARLVNEWESRELIFPENPIFTKLGRDTIAFDTDDCDYRIFTYIDSIGCTSCKLQLLKWKELMTEFDSLTNNNTAFLFYFHPKSKKEIAYILKRDQFEHPVCIDDADSINKLNQFPGEMMFQTFLLNKENQVIAIGNPLHNPKVKELYLKLVLGKAYTNNAILSQTKISIDKEMIDLGIFDWQKKQQATFTFHNEGDELLVINGVTTSCGCISTEYSHEPIQPGKKMNFQVFYKADYAEHLDKTVTVYCNVPSSPIKLRIKGNARQMKL</sequence>
<evidence type="ECO:0000313" key="1">
    <source>
        <dbReference type="EMBL" id="GAK36687.1"/>
    </source>
</evidence>
<dbReference type="EMBL" id="BAJS01000009">
    <property type="protein sequence ID" value="GAK36687.1"/>
    <property type="molecule type" value="Genomic_DNA"/>
</dbReference>
<organism evidence="1 2">
    <name type="scientific">Bacteroides graminisolvens DSM 19988 = JCM 15093</name>
    <dbReference type="NCBI Taxonomy" id="1121097"/>
    <lineage>
        <taxon>Bacteria</taxon>
        <taxon>Pseudomonadati</taxon>
        <taxon>Bacteroidota</taxon>
        <taxon>Bacteroidia</taxon>
        <taxon>Bacteroidales</taxon>
        <taxon>Bacteroidaceae</taxon>
        <taxon>Bacteroides</taxon>
    </lineage>
</organism>
<comment type="caution">
    <text evidence="1">The sequence shown here is derived from an EMBL/GenBank/DDBJ whole genome shotgun (WGS) entry which is preliminary data.</text>
</comment>
<gene>
    <name evidence="1" type="ORF">JCM15093_1871</name>
</gene>
<name>A0A069D2N6_9BACE</name>
<dbReference type="InterPro" id="IPR011467">
    <property type="entry name" value="DUF1573"/>
</dbReference>
<evidence type="ECO:0000313" key="2">
    <source>
        <dbReference type="Proteomes" id="UP000027601"/>
    </source>
</evidence>
<proteinExistence type="predicted"/>
<dbReference type="PROSITE" id="PS51257">
    <property type="entry name" value="PROKAR_LIPOPROTEIN"/>
    <property type="match status" value="1"/>
</dbReference>
<dbReference type="Proteomes" id="UP000027601">
    <property type="component" value="Unassembled WGS sequence"/>
</dbReference>
<dbReference type="Gene3D" id="2.60.40.10">
    <property type="entry name" value="Immunoglobulins"/>
    <property type="match status" value="1"/>
</dbReference>
<dbReference type="PANTHER" id="PTHR37833">
    <property type="entry name" value="LIPOPROTEIN-RELATED"/>
    <property type="match status" value="1"/>
</dbReference>
<dbReference type="Pfam" id="PF07610">
    <property type="entry name" value="DUF1573"/>
    <property type="match status" value="1"/>
</dbReference>